<sequence>MVIYIYDGTFDGLLTSIYEAYYRRENPEKILSEDLIQENFLIEKIYIDTNKEKAEKVYKAIESKISSEALRKVFYVYLSEVENHGVIIFNYLRLGFKIGKNVDLNLANNFVLEMDNIYQKVSRERHWMLGLVRFRQLDNGVFYGPIEPEHNIVGLIAPYFTRRMSNENWVIHDIRRNIAAMYNREEWIIKDIELKEILNLAEGEKSYQCLWKEYFNHISIKERTNPKLQKRNMPMKYWKYLIEK</sequence>
<protein>
    <submittedName>
        <fullName evidence="2">TIGR03915 family putative DNA repair protein</fullName>
    </submittedName>
</protein>
<reference evidence="2 3" key="1">
    <citation type="submission" date="2021-06" db="EMBL/GenBank/DDBJ databases">
        <authorList>
            <person name="Sun Q."/>
            <person name="Li D."/>
        </authorList>
    </citation>
    <scope>NUCLEOTIDE SEQUENCE [LARGE SCALE GENOMIC DNA]</scope>
    <source>
        <strain evidence="2 3">MSJ-40</strain>
    </source>
</reference>
<dbReference type="InterPro" id="IPR025404">
    <property type="entry name" value="DUF4130"/>
</dbReference>
<evidence type="ECO:0000313" key="2">
    <source>
        <dbReference type="EMBL" id="MBU5438826.1"/>
    </source>
</evidence>
<dbReference type="EMBL" id="JAHLPM010000010">
    <property type="protein sequence ID" value="MBU5438826.1"/>
    <property type="molecule type" value="Genomic_DNA"/>
</dbReference>
<dbReference type="InterPro" id="IPR023875">
    <property type="entry name" value="DNA_repair_put"/>
</dbReference>
<gene>
    <name evidence="2" type="ORF">KQI42_12430</name>
</gene>
<organism evidence="2 3">
    <name type="scientific">Tissierella simiarum</name>
    <dbReference type="NCBI Taxonomy" id="2841534"/>
    <lineage>
        <taxon>Bacteria</taxon>
        <taxon>Bacillati</taxon>
        <taxon>Bacillota</taxon>
        <taxon>Tissierellia</taxon>
        <taxon>Tissierellales</taxon>
        <taxon>Tissierellaceae</taxon>
        <taxon>Tissierella</taxon>
    </lineage>
</organism>
<evidence type="ECO:0000313" key="3">
    <source>
        <dbReference type="Proteomes" id="UP000749471"/>
    </source>
</evidence>
<proteinExistence type="predicted"/>
<dbReference type="NCBIfam" id="TIGR03915">
    <property type="entry name" value="SAM_7_link_chp"/>
    <property type="match status" value="1"/>
</dbReference>
<dbReference type="RefSeq" id="WP_216520231.1">
    <property type="nucleotide sequence ID" value="NZ_JAHLPM010000010.1"/>
</dbReference>
<keyword evidence="3" id="KW-1185">Reference proteome</keyword>
<feature type="domain" description="DUF4130" evidence="1">
    <location>
        <begin position="86"/>
        <end position="243"/>
    </location>
</feature>
<accession>A0ABS6E7D2</accession>
<name>A0ABS6E7D2_9FIRM</name>
<evidence type="ECO:0000259" key="1">
    <source>
        <dbReference type="Pfam" id="PF13566"/>
    </source>
</evidence>
<dbReference type="Proteomes" id="UP000749471">
    <property type="component" value="Unassembled WGS sequence"/>
</dbReference>
<comment type="caution">
    <text evidence="2">The sequence shown here is derived from an EMBL/GenBank/DDBJ whole genome shotgun (WGS) entry which is preliminary data.</text>
</comment>
<dbReference type="Pfam" id="PF13566">
    <property type="entry name" value="DUF4130"/>
    <property type="match status" value="1"/>
</dbReference>